<feature type="compositionally biased region" description="Basic residues" evidence="1">
    <location>
        <begin position="1"/>
        <end position="10"/>
    </location>
</feature>
<name>A0A2P4UFI7_9ACTN</name>
<feature type="region of interest" description="Disordered" evidence="1">
    <location>
        <begin position="1"/>
        <end position="79"/>
    </location>
</feature>
<dbReference type="AlphaFoldDB" id="A0A2P4UFI7"/>
<feature type="compositionally biased region" description="Basic and acidic residues" evidence="1">
    <location>
        <begin position="11"/>
        <end position="31"/>
    </location>
</feature>
<organism evidence="2 3">
    <name type="scientific">Actinomadura rubteroloni</name>
    <dbReference type="NCBI Taxonomy" id="1926885"/>
    <lineage>
        <taxon>Bacteria</taxon>
        <taxon>Bacillati</taxon>
        <taxon>Actinomycetota</taxon>
        <taxon>Actinomycetes</taxon>
        <taxon>Streptosporangiales</taxon>
        <taxon>Thermomonosporaceae</taxon>
        <taxon>Actinomadura</taxon>
    </lineage>
</organism>
<feature type="compositionally biased region" description="Basic and acidic residues" evidence="1">
    <location>
        <begin position="43"/>
        <end position="67"/>
    </location>
</feature>
<evidence type="ECO:0000313" key="3">
    <source>
        <dbReference type="Proteomes" id="UP000242367"/>
    </source>
</evidence>
<protein>
    <submittedName>
        <fullName evidence="2">Uncharacterized protein</fullName>
    </submittedName>
</protein>
<keyword evidence="3" id="KW-1185">Reference proteome</keyword>
<sequence length="79" mass="9217">MGRRKTTKRQRREERRFRVRGVRRDPPDMRKLGQALLSLAQAEAERQAQADHEAQQGEKRRDRHEADDAQAAPKEGRDG</sequence>
<evidence type="ECO:0000256" key="1">
    <source>
        <dbReference type="SAM" id="MobiDB-lite"/>
    </source>
</evidence>
<accession>A0A2P4UFI7</accession>
<proteinExistence type="predicted"/>
<evidence type="ECO:0000313" key="2">
    <source>
        <dbReference type="EMBL" id="POM23792.1"/>
    </source>
</evidence>
<dbReference type="RefSeq" id="WP_146059039.1">
    <property type="nucleotide sequence ID" value="NZ_MTBP01000002.1"/>
</dbReference>
<comment type="caution">
    <text evidence="2">The sequence shown here is derived from an EMBL/GenBank/DDBJ whole genome shotgun (WGS) entry which is preliminary data.</text>
</comment>
<dbReference type="EMBL" id="MTBP01000002">
    <property type="protein sequence ID" value="POM23792.1"/>
    <property type="molecule type" value="Genomic_DNA"/>
</dbReference>
<dbReference type="Proteomes" id="UP000242367">
    <property type="component" value="Unassembled WGS sequence"/>
</dbReference>
<gene>
    <name evidence="2" type="ORF">BTM25_24170</name>
</gene>
<reference evidence="2 3" key="1">
    <citation type="journal article" date="2017" name="Chemistry">
        <title>Isolation, Biosynthesis and Chemical Modifications of Rubterolones A-F: Rare Tropolone Alkaloids from Actinomadura sp. 5-2.</title>
        <authorList>
            <person name="Guo H."/>
            <person name="Benndorf R."/>
            <person name="Leichnitz D."/>
            <person name="Klassen J.L."/>
            <person name="Vollmers J."/>
            <person name="Gorls H."/>
            <person name="Steinacker M."/>
            <person name="Weigel C."/>
            <person name="Dahse H.M."/>
            <person name="Kaster A.K."/>
            <person name="de Beer Z.W."/>
            <person name="Poulsen M."/>
            <person name="Beemelmanns C."/>
        </authorList>
    </citation>
    <scope>NUCLEOTIDE SEQUENCE [LARGE SCALE GENOMIC DNA]</scope>
    <source>
        <strain evidence="2 3">5-2</strain>
    </source>
</reference>